<dbReference type="Gene3D" id="2.40.170.20">
    <property type="entry name" value="TonB-dependent receptor, beta-barrel domain"/>
    <property type="match status" value="1"/>
</dbReference>
<dbReference type="AlphaFoldDB" id="A0A199XSC0"/>
<gene>
    <name evidence="15" type="primary">cirA_2</name>
    <name evidence="15" type="ORF">FLB_13120</name>
</gene>
<evidence type="ECO:0000256" key="2">
    <source>
        <dbReference type="ARBA" id="ARBA00022448"/>
    </source>
</evidence>
<dbReference type="InterPro" id="IPR039426">
    <property type="entry name" value="TonB-dep_rcpt-like"/>
</dbReference>
<evidence type="ECO:0000313" key="16">
    <source>
        <dbReference type="Proteomes" id="UP000093807"/>
    </source>
</evidence>
<keyword evidence="9 11" id="KW-0472">Membrane</keyword>
<evidence type="ECO:0000256" key="12">
    <source>
        <dbReference type="RuleBase" id="RU003357"/>
    </source>
</evidence>
<evidence type="ECO:0000313" key="15">
    <source>
        <dbReference type="EMBL" id="OAZ04317.1"/>
    </source>
</evidence>
<keyword evidence="16" id="KW-1185">Reference proteome</keyword>
<keyword evidence="4" id="KW-0410">Iron transport</keyword>
<keyword evidence="3 11" id="KW-1134">Transmembrane beta strand</keyword>
<dbReference type="RefSeq" id="WP_064715127.1">
    <property type="nucleotide sequence ID" value="NZ_JMTM01000035.1"/>
</dbReference>
<evidence type="ECO:0000259" key="13">
    <source>
        <dbReference type="Pfam" id="PF00593"/>
    </source>
</evidence>
<proteinExistence type="inferred from homology"/>
<organism evidence="15 16">
    <name type="scientific">Flavobacterium succinicans</name>
    <dbReference type="NCBI Taxonomy" id="29536"/>
    <lineage>
        <taxon>Bacteria</taxon>
        <taxon>Pseudomonadati</taxon>
        <taxon>Bacteroidota</taxon>
        <taxon>Flavobacteriia</taxon>
        <taxon>Flavobacteriales</taxon>
        <taxon>Flavobacteriaceae</taxon>
        <taxon>Flavobacterium</taxon>
    </lineage>
</organism>
<dbReference type="InterPro" id="IPR036942">
    <property type="entry name" value="Beta-barrel_TonB_sf"/>
</dbReference>
<comment type="caution">
    <text evidence="15">The sequence shown here is derived from an EMBL/GenBank/DDBJ whole genome shotgun (WGS) entry which is preliminary data.</text>
</comment>
<accession>A0A199XSC0</accession>
<protein>
    <submittedName>
        <fullName evidence="15">Colicin I receptor</fullName>
    </submittedName>
</protein>
<keyword evidence="2 11" id="KW-0813">Transport</keyword>
<evidence type="ECO:0000256" key="10">
    <source>
        <dbReference type="ARBA" id="ARBA00023237"/>
    </source>
</evidence>
<dbReference type="GO" id="GO:0006826">
    <property type="term" value="P:iron ion transport"/>
    <property type="evidence" value="ECO:0007669"/>
    <property type="project" value="UniProtKB-KW"/>
</dbReference>
<dbReference type="EMBL" id="JMTM01000035">
    <property type="protein sequence ID" value="OAZ04317.1"/>
    <property type="molecule type" value="Genomic_DNA"/>
</dbReference>
<reference evidence="15 16" key="1">
    <citation type="submission" date="2016-06" db="EMBL/GenBank/DDBJ databases">
        <title>Draft genome sequence of Flavobacterium succinicans strain DD5b.</title>
        <authorList>
            <person name="Poehlein A."/>
            <person name="Daniel R."/>
            <person name="Simeonova D.D."/>
        </authorList>
    </citation>
    <scope>NUCLEOTIDE SEQUENCE [LARGE SCALE GENOMIC DNA]</scope>
    <source>
        <strain evidence="15 16">DD5b</strain>
    </source>
</reference>
<feature type="domain" description="TonB-dependent receptor-like beta-barrel" evidence="13">
    <location>
        <begin position="225"/>
        <end position="673"/>
    </location>
</feature>
<evidence type="ECO:0000256" key="4">
    <source>
        <dbReference type="ARBA" id="ARBA00022496"/>
    </source>
</evidence>
<evidence type="ECO:0000256" key="5">
    <source>
        <dbReference type="ARBA" id="ARBA00022692"/>
    </source>
</evidence>
<dbReference type="InterPro" id="IPR000531">
    <property type="entry name" value="Beta-barrel_TonB"/>
</dbReference>
<evidence type="ECO:0000256" key="8">
    <source>
        <dbReference type="ARBA" id="ARBA00023077"/>
    </source>
</evidence>
<dbReference type="Pfam" id="PF00593">
    <property type="entry name" value="TonB_dep_Rec_b-barrel"/>
    <property type="match status" value="1"/>
</dbReference>
<feature type="domain" description="TonB-dependent receptor plug" evidence="14">
    <location>
        <begin position="46"/>
        <end position="152"/>
    </location>
</feature>
<dbReference type="GO" id="GO:0009279">
    <property type="term" value="C:cell outer membrane"/>
    <property type="evidence" value="ECO:0007669"/>
    <property type="project" value="UniProtKB-SubCell"/>
</dbReference>
<dbReference type="OrthoDB" id="9782587at2"/>
<dbReference type="Pfam" id="PF07715">
    <property type="entry name" value="Plug"/>
    <property type="match status" value="1"/>
</dbReference>
<evidence type="ECO:0000256" key="6">
    <source>
        <dbReference type="ARBA" id="ARBA00023004"/>
    </source>
</evidence>
<keyword evidence="15" id="KW-0675">Receptor</keyword>
<keyword evidence="5 11" id="KW-0812">Transmembrane</keyword>
<evidence type="ECO:0000256" key="7">
    <source>
        <dbReference type="ARBA" id="ARBA00023065"/>
    </source>
</evidence>
<sequence>MKKYITALLLVGQIAIAQNKTEKDSTKTQDLETVFVTANRTATQRKQTPTAISKLNAKTIDEAKAVAVFEVINKIPGVLMVNLGNEQHSMAIRQPMTTNAYYLYLEDGLPIRPMGIFNHNALLEINQFNLQNIEVVKGPVSSLYGPEAVGGAINLISKKPTVDPEFKFGIQADQWGYHRIQAMASATVGKVGFQIAGISSLQKNGWMAFSDYNKDNLNARIDFNISPKTRLIGTMMWGKYYSDMSGSVNEDAFYNRTYKSTTDFTYRKSDALRTKLALEHDWNSNSSSALTVYFRDNKLGQNPSYSIRWTTGKTTATGEINSNNFKSYGAIAQHTQELSFWDTKIVAGVLYDYSPVTYWAYRTDLKANLNPGGLTVNNYEQIAERPDIKLVDYTADIYNSAEYAQISFSPIEQLVLTGGLRYDNMKVDYDNALDKSIGTKIYDKVTFKAGANFNPSTYFGFYANYAQGFAPPGITSIFRAKPGTGGTTGKPAEFYYNLEPATFDNYEAGGWINVLKNKLYFDYAIYYMDGKNELLSIRQPDNSTDFQSAGETRHKGVEFGFSYKPSEQLNIRFGGTVAEHTFINFKVSDRPTDALKNLDGKEMPQAPRWSGNAEISYYPNWLPNFRTALEWQSVGSYYQDQINTVKYAGYDIFNFRLGYHYKSLEFFGNIMNLTDKLYAFNVSRANLSTSQPSYTAAAPRTFLIGLQYNFSLKK</sequence>
<evidence type="ECO:0000256" key="3">
    <source>
        <dbReference type="ARBA" id="ARBA00022452"/>
    </source>
</evidence>
<dbReference type="Proteomes" id="UP000093807">
    <property type="component" value="Unassembled WGS sequence"/>
</dbReference>
<name>A0A199XSC0_9FLAO</name>
<dbReference type="InterPro" id="IPR037066">
    <property type="entry name" value="Plug_dom_sf"/>
</dbReference>
<comment type="subcellular location">
    <subcellularLocation>
        <location evidence="1 11">Cell outer membrane</location>
        <topology evidence="1 11">Multi-pass membrane protein</topology>
    </subcellularLocation>
</comment>
<evidence type="ECO:0000256" key="11">
    <source>
        <dbReference type="PROSITE-ProRule" id="PRU01360"/>
    </source>
</evidence>
<dbReference type="PROSITE" id="PS52016">
    <property type="entry name" value="TONB_DEPENDENT_REC_3"/>
    <property type="match status" value="1"/>
</dbReference>
<dbReference type="PANTHER" id="PTHR32552">
    <property type="entry name" value="FERRICHROME IRON RECEPTOR-RELATED"/>
    <property type="match status" value="1"/>
</dbReference>
<keyword evidence="7" id="KW-0406">Ion transport</keyword>
<evidence type="ECO:0000259" key="14">
    <source>
        <dbReference type="Pfam" id="PF07715"/>
    </source>
</evidence>
<keyword evidence="6" id="KW-0408">Iron</keyword>
<comment type="similarity">
    <text evidence="11 12">Belongs to the TonB-dependent receptor family.</text>
</comment>
<dbReference type="Gene3D" id="2.170.130.10">
    <property type="entry name" value="TonB-dependent receptor, plug domain"/>
    <property type="match status" value="1"/>
</dbReference>
<dbReference type="SUPFAM" id="SSF56935">
    <property type="entry name" value="Porins"/>
    <property type="match status" value="1"/>
</dbReference>
<evidence type="ECO:0000256" key="1">
    <source>
        <dbReference type="ARBA" id="ARBA00004571"/>
    </source>
</evidence>
<keyword evidence="10 11" id="KW-0998">Cell outer membrane</keyword>
<dbReference type="PATRIC" id="fig|29536.5.peg.1382"/>
<evidence type="ECO:0000256" key="9">
    <source>
        <dbReference type="ARBA" id="ARBA00023136"/>
    </source>
</evidence>
<dbReference type="PANTHER" id="PTHR32552:SF81">
    <property type="entry name" value="TONB-DEPENDENT OUTER MEMBRANE RECEPTOR"/>
    <property type="match status" value="1"/>
</dbReference>
<keyword evidence="8 12" id="KW-0798">TonB box</keyword>
<dbReference type="CDD" id="cd01347">
    <property type="entry name" value="ligand_gated_channel"/>
    <property type="match status" value="1"/>
</dbReference>
<dbReference type="InterPro" id="IPR012910">
    <property type="entry name" value="Plug_dom"/>
</dbReference>